<keyword evidence="3" id="KW-0328">Glycosyltransferase</keyword>
<keyword evidence="6" id="KW-0812">Transmembrane</keyword>
<evidence type="ECO:0000256" key="4">
    <source>
        <dbReference type="ARBA" id="ARBA00022968"/>
    </source>
</evidence>
<comment type="caution">
    <text evidence="8">The sequence shown here is derived from an EMBL/GenBank/DDBJ whole genome shotgun (WGS) entry which is preliminary data.</text>
</comment>
<keyword evidence="6" id="KW-1133">Transmembrane helix</keyword>
<protein>
    <recommendedName>
        <fullName evidence="7">Exostosin GT47 domain-containing protein</fullName>
    </recommendedName>
</protein>
<dbReference type="AlphaFoldDB" id="A0AAV8TNQ8"/>
<evidence type="ECO:0000256" key="1">
    <source>
        <dbReference type="ARBA" id="ARBA00004323"/>
    </source>
</evidence>
<dbReference type="InterPro" id="IPR004263">
    <property type="entry name" value="Exostosin"/>
</dbReference>
<comment type="similarity">
    <text evidence="2">Belongs to the glycosyltransferase 47 family.</text>
</comment>
<gene>
    <name evidence="8" type="ORF">K2173_018153</name>
</gene>
<keyword evidence="3" id="KW-0808">Transferase</keyword>
<keyword evidence="9" id="KW-1185">Reference proteome</keyword>
<dbReference type="GO" id="GO:0016757">
    <property type="term" value="F:glycosyltransferase activity"/>
    <property type="evidence" value="ECO:0007669"/>
    <property type="project" value="UniProtKB-KW"/>
</dbReference>
<keyword evidence="5" id="KW-0333">Golgi apparatus</keyword>
<proteinExistence type="inferred from homology"/>
<evidence type="ECO:0000256" key="3">
    <source>
        <dbReference type="ARBA" id="ARBA00022676"/>
    </source>
</evidence>
<organism evidence="8 9">
    <name type="scientific">Erythroxylum novogranatense</name>
    <dbReference type="NCBI Taxonomy" id="1862640"/>
    <lineage>
        <taxon>Eukaryota</taxon>
        <taxon>Viridiplantae</taxon>
        <taxon>Streptophyta</taxon>
        <taxon>Embryophyta</taxon>
        <taxon>Tracheophyta</taxon>
        <taxon>Spermatophyta</taxon>
        <taxon>Magnoliopsida</taxon>
        <taxon>eudicotyledons</taxon>
        <taxon>Gunneridae</taxon>
        <taxon>Pentapetalae</taxon>
        <taxon>rosids</taxon>
        <taxon>fabids</taxon>
        <taxon>Malpighiales</taxon>
        <taxon>Erythroxylaceae</taxon>
        <taxon>Erythroxylum</taxon>
    </lineage>
</organism>
<keyword evidence="6" id="KW-0472">Membrane</keyword>
<evidence type="ECO:0000256" key="5">
    <source>
        <dbReference type="ARBA" id="ARBA00023034"/>
    </source>
</evidence>
<evidence type="ECO:0000313" key="9">
    <source>
        <dbReference type="Proteomes" id="UP001159364"/>
    </source>
</evidence>
<feature type="transmembrane region" description="Helical" evidence="6">
    <location>
        <begin position="7"/>
        <end position="25"/>
    </location>
</feature>
<evidence type="ECO:0000259" key="7">
    <source>
        <dbReference type="Pfam" id="PF03016"/>
    </source>
</evidence>
<comment type="subcellular location">
    <subcellularLocation>
        <location evidence="1">Golgi apparatus membrane</location>
        <topology evidence="1">Single-pass type II membrane protein</topology>
    </subcellularLocation>
</comment>
<dbReference type="GO" id="GO:0000139">
    <property type="term" value="C:Golgi membrane"/>
    <property type="evidence" value="ECO:0007669"/>
    <property type="project" value="UniProtKB-SubCell"/>
</dbReference>
<feature type="domain" description="Exostosin GT47" evidence="7">
    <location>
        <begin position="46"/>
        <end position="392"/>
    </location>
</feature>
<name>A0AAV8TNQ8_9ROSI</name>
<sequence>MARKLQSFTIFCFCFFFGFFFFFFFCNSIISIRGLVADTESVDCTDRWIHIRQLPSRFNVDLLTNCSQYPLIGSFCPYLSNHGLGPKTHNRSKSWYRTDPLLLELIFHRRMLEYPCLTSDPNLANAIYLPYYAEIDSLKYLYGPDVKKSKEHGMELYQYLSENEGWIWNKHEGVDHFLVMARPAWDFSQSPDAYPPRWGTSFLELPEFYNVNVLVVESRAWPWQEQAVPYLTSFHPPSLALFESWVRRVKTSRRTTLMLFAGADGVAATPNIRRSIRNECENSTNDSGLVTNGGYRYKKACNVVDCSKGICDHDPGRYMRPMLQASFCLQPPGDTPTRRSTFDAIIAGCIPVFFEEQTAKAQYDWHLPSETYQQFAVLLPKEEVVYKGIKILDVLMAMPRRRVRRLREGVIEVMPRIVYRKHGSSLGSRLEKDAFDIAIEGELQRINSRLKRHIF</sequence>
<dbReference type="PANTHER" id="PTHR11062:SF58">
    <property type="entry name" value="XYLOGLUCAN GALACTOSYLTRANSFERASE GT19-RELATED"/>
    <property type="match status" value="1"/>
</dbReference>
<accession>A0AAV8TNQ8</accession>
<dbReference type="Proteomes" id="UP001159364">
    <property type="component" value="Linkage Group LG04"/>
</dbReference>
<keyword evidence="4" id="KW-0735">Signal-anchor</keyword>
<dbReference type="EMBL" id="JAIWQS010000004">
    <property type="protein sequence ID" value="KAJ8767595.1"/>
    <property type="molecule type" value="Genomic_DNA"/>
</dbReference>
<dbReference type="Pfam" id="PF03016">
    <property type="entry name" value="Exostosin_GT47"/>
    <property type="match status" value="1"/>
</dbReference>
<evidence type="ECO:0000256" key="2">
    <source>
        <dbReference type="ARBA" id="ARBA00010271"/>
    </source>
</evidence>
<evidence type="ECO:0000256" key="6">
    <source>
        <dbReference type="SAM" id="Phobius"/>
    </source>
</evidence>
<reference evidence="8 9" key="1">
    <citation type="submission" date="2021-09" db="EMBL/GenBank/DDBJ databases">
        <title>Genomic insights and catalytic innovation underlie evolution of tropane alkaloids biosynthesis.</title>
        <authorList>
            <person name="Wang Y.-J."/>
            <person name="Tian T."/>
            <person name="Huang J.-P."/>
            <person name="Huang S.-X."/>
        </authorList>
    </citation>
    <scope>NUCLEOTIDE SEQUENCE [LARGE SCALE GENOMIC DNA]</scope>
    <source>
        <strain evidence="8">KIB-2018</strain>
        <tissue evidence="8">Leaf</tissue>
    </source>
</reference>
<dbReference type="PANTHER" id="PTHR11062">
    <property type="entry name" value="EXOSTOSIN HEPARAN SULFATE GLYCOSYLTRANSFERASE -RELATED"/>
    <property type="match status" value="1"/>
</dbReference>
<evidence type="ECO:0000313" key="8">
    <source>
        <dbReference type="EMBL" id="KAJ8767595.1"/>
    </source>
</evidence>
<dbReference type="InterPro" id="IPR040911">
    <property type="entry name" value="Exostosin_GT47"/>
</dbReference>